<evidence type="ECO:0000256" key="1">
    <source>
        <dbReference type="SAM" id="MobiDB-lite"/>
    </source>
</evidence>
<feature type="compositionally biased region" description="Gly residues" evidence="1">
    <location>
        <begin position="501"/>
        <end position="516"/>
    </location>
</feature>
<feature type="compositionally biased region" description="Basic residues" evidence="1">
    <location>
        <begin position="1"/>
        <end position="15"/>
    </location>
</feature>
<keyword evidence="3" id="KW-1185">Reference proteome</keyword>
<feature type="compositionally biased region" description="Low complexity" evidence="1">
    <location>
        <begin position="537"/>
        <end position="546"/>
    </location>
</feature>
<name>A0A1X6NN79_PORUM</name>
<feature type="region of interest" description="Disordered" evidence="1">
    <location>
        <begin position="1"/>
        <end position="66"/>
    </location>
</feature>
<accession>A0A1X6NN79</accession>
<feature type="compositionally biased region" description="Gly residues" evidence="1">
    <location>
        <begin position="660"/>
        <end position="673"/>
    </location>
</feature>
<feature type="compositionally biased region" description="Basic residues" evidence="1">
    <location>
        <begin position="621"/>
        <end position="630"/>
    </location>
</feature>
<feature type="region of interest" description="Disordered" evidence="1">
    <location>
        <begin position="102"/>
        <end position="131"/>
    </location>
</feature>
<protein>
    <submittedName>
        <fullName evidence="2">Uncharacterized protein</fullName>
    </submittedName>
</protein>
<reference evidence="2 3" key="1">
    <citation type="submission" date="2017-03" db="EMBL/GenBank/DDBJ databases">
        <title>WGS assembly of Porphyra umbilicalis.</title>
        <authorList>
            <person name="Brawley S.H."/>
            <person name="Blouin N.A."/>
            <person name="Ficko-Blean E."/>
            <person name="Wheeler G.L."/>
            <person name="Lohr M."/>
            <person name="Goodson H.V."/>
            <person name="Jenkins J.W."/>
            <person name="Blaby-Haas C.E."/>
            <person name="Helliwell K.E."/>
            <person name="Chan C."/>
            <person name="Marriage T."/>
            <person name="Bhattacharya D."/>
            <person name="Klein A.S."/>
            <person name="Badis Y."/>
            <person name="Brodie J."/>
            <person name="Cao Y."/>
            <person name="Collen J."/>
            <person name="Dittami S.M."/>
            <person name="Gachon C.M."/>
            <person name="Green B.R."/>
            <person name="Karpowicz S."/>
            <person name="Kim J.W."/>
            <person name="Kudahl U."/>
            <person name="Lin S."/>
            <person name="Michel G."/>
            <person name="Mittag M."/>
            <person name="Olson B.J."/>
            <person name="Pangilinan J."/>
            <person name="Peng Y."/>
            <person name="Qiu H."/>
            <person name="Shu S."/>
            <person name="Singer J.T."/>
            <person name="Smith A.G."/>
            <person name="Sprecher B.N."/>
            <person name="Wagner V."/>
            <person name="Wang W."/>
            <person name="Wang Z.-Y."/>
            <person name="Yan J."/>
            <person name="Yarish C."/>
            <person name="Zoeuner-Riek S."/>
            <person name="Zhuang Y."/>
            <person name="Zou Y."/>
            <person name="Lindquist E.A."/>
            <person name="Grimwood J."/>
            <person name="Barry K."/>
            <person name="Rokhsar D.S."/>
            <person name="Schmutz J."/>
            <person name="Stiller J.W."/>
            <person name="Grossman A.R."/>
            <person name="Prochnik S.E."/>
        </authorList>
    </citation>
    <scope>NUCLEOTIDE SEQUENCE [LARGE SCALE GENOMIC DNA]</scope>
    <source>
        <strain evidence="2">4086291</strain>
    </source>
</reference>
<feature type="region of interest" description="Disordered" evidence="1">
    <location>
        <begin position="501"/>
        <end position="578"/>
    </location>
</feature>
<proteinExistence type="predicted"/>
<dbReference type="Proteomes" id="UP000218209">
    <property type="component" value="Unassembled WGS sequence"/>
</dbReference>
<dbReference type="AlphaFoldDB" id="A0A1X6NN79"/>
<feature type="compositionally biased region" description="Low complexity" evidence="1">
    <location>
        <begin position="111"/>
        <end position="126"/>
    </location>
</feature>
<feature type="compositionally biased region" description="Basic residues" evidence="1">
    <location>
        <begin position="520"/>
        <end position="536"/>
    </location>
</feature>
<feature type="compositionally biased region" description="Basic residues" evidence="1">
    <location>
        <begin position="547"/>
        <end position="558"/>
    </location>
</feature>
<feature type="compositionally biased region" description="Low complexity" evidence="1">
    <location>
        <begin position="32"/>
        <end position="46"/>
    </location>
</feature>
<dbReference type="EMBL" id="KV919351">
    <property type="protein sequence ID" value="OSX69946.1"/>
    <property type="molecule type" value="Genomic_DNA"/>
</dbReference>
<gene>
    <name evidence="2" type="ORF">BU14_0992s0005</name>
</gene>
<sequence>MPGHGRSRPRKRRSPRGGVSGAGRRVKKRQRALTAAASVPATAGLAVEGGASALGPREAPHESSHMTEEAVVFQVNDDSEWTTEEEVESGVVSLPSAAVSNLSPKPVFAQPPASSDTLTLPSSSLPHARPPDGVSLQGVMHKIVTNAAALKADLSRDGSGYRVLHGAVSETLAAAVDRDCSGIHADDFCVMINHAKVETFERQGKTLPSLLGGKDGRGGRVMMKCFDNHPVPPPSLMGPRSAAFCELASQGAAVQHGLNHVFPGRFHTVVGPTVLRSFGRCRRQLVHIDKLRPQLMDESCPAASVLVALRDAQLVMFPGSHRHLPDEEGGKLTAPIEPLILSLRAGDVLVFRPKTWRMLVLPALAPNYGIGGIGGGGGWGAVGQALLLHLVADALDGHGVDALGAAGALVLALAAGGSDAAAHTGAATNGAAPAVAPADLDAAREVALECLASPADGLRAAAVHLMTAVAMTAPAEAAAAVGAALDALRMADMGLVTCRGGGGSGSRSGGGGGGGAPLPRRPHPPRREPPRRRSAAARRAPLAAAAARRRARRRRRRPPAAAAPPPPPTLVAGAPPGAAERPHFAALLGTVASVGALLTAGGTRPPPPPRRRGAADFVASHGRRARRARRPPPVVYRRDDCGGGGTARAAPSDRRAGAAVGRGGGQPPAGGVGDARRRRRRGRPVSAARVGGGRAGVAAGVGGASGGGGWGTGGGEPFCVAAPIAGCPRRGGGWQRRG</sequence>
<feature type="region of interest" description="Disordered" evidence="1">
    <location>
        <begin position="598"/>
        <end position="698"/>
    </location>
</feature>
<organism evidence="2 3">
    <name type="scientific">Porphyra umbilicalis</name>
    <name type="common">Purple laver</name>
    <name type="synonym">Red alga</name>
    <dbReference type="NCBI Taxonomy" id="2786"/>
    <lineage>
        <taxon>Eukaryota</taxon>
        <taxon>Rhodophyta</taxon>
        <taxon>Bangiophyceae</taxon>
        <taxon>Bangiales</taxon>
        <taxon>Bangiaceae</taxon>
        <taxon>Porphyra</taxon>
    </lineage>
</organism>
<evidence type="ECO:0000313" key="2">
    <source>
        <dbReference type="EMBL" id="OSX69946.1"/>
    </source>
</evidence>
<evidence type="ECO:0000313" key="3">
    <source>
        <dbReference type="Proteomes" id="UP000218209"/>
    </source>
</evidence>